<organism evidence="7 8">
    <name type="scientific">Neisseria lactamica ATCC 23970</name>
    <dbReference type="NCBI Taxonomy" id="546265"/>
    <lineage>
        <taxon>Bacteria</taxon>
        <taxon>Pseudomonadati</taxon>
        <taxon>Pseudomonadota</taxon>
        <taxon>Betaproteobacteria</taxon>
        <taxon>Neisseriales</taxon>
        <taxon>Neisseriaceae</taxon>
        <taxon>Neisseria</taxon>
    </lineage>
</organism>
<keyword evidence="5" id="KW-0732">Signal</keyword>
<dbReference type="Pfam" id="PF00034">
    <property type="entry name" value="Cytochrom_C"/>
    <property type="match status" value="1"/>
</dbReference>
<keyword evidence="3 4" id="KW-0408">Iron</keyword>
<dbReference type="AlphaFoldDB" id="D0W7W5"/>
<dbReference type="PROSITE" id="PS51007">
    <property type="entry name" value="CYTC"/>
    <property type="match status" value="1"/>
</dbReference>
<evidence type="ECO:0000256" key="3">
    <source>
        <dbReference type="ARBA" id="ARBA00023004"/>
    </source>
</evidence>
<dbReference type="Proteomes" id="UP000003843">
    <property type="component" value="Unassembled WGS sequence"/>
</dbReference>
<feature type="signal peptide" evidence="5">
    <location>
        <begin position="1"/>
        <end position="21"/>
    </location>
</feature>
<evidence type="ECO:0000256" key="5">
    <source>
        <dbReference type="SAM" id="SignalP"/>
    </source>
</evidence>
<dbReference type="GO" id="GO:0020037">
    <property type="term" value="F:heme binding"/>
    <property type="evidence" value="ECO:0007669"/>
    <property type="project" value="InterPro"/>
</dbReference>
<protein>
    <submittedName>
        <fullName evidence="7">Cytochrome C</fullName>
    </submittedName>
</protein>
<evidence type="ECO:0000313" key="8">
    <source>
        <dbReference type="Proteomes" id="UP000003843"/>
    </source>
</evidence>
<accession>D0W7W5</accession>
<dbReference type="EMBL" id="ACEQ02000006">
    <property type="protein sequence ID" value="EEZ76293.1"/>
    <property type="molecule type" value="Genomic_DNA"/>
</dbReference>
<feature type="domain" description="Cytochrome c" evidence="6">
    <location>
        <begin position="25"/>
        <end position="113"/>
    </location>
</feature>
<dbReference type="Gene3D" id="1.10.760.10">
    <property type="entry name" value="Cytochrome c-like domain"/>
    <property type="match status" value="1"/>
</dbReference>
<dbReference type="GO" id="GO:0009055">
    <property type="term" value="F:electron transfer activity"/>
    <property type="evidence" value="ECO:0007669"/>
    <property type="project" value="InterPro"/>
</dbReference>
<dbReference type="InterPro" id="IPR036909">
    <property type="entry name" value="Cyt_c-like_dom_sf"/>
</dbReference>
<dbReference type="GO" id="GO:0046872">
    <property type="term" value="F:metal ion binding"/>
    <property type="evidence" value="ECO:0007669"/>
    <property type="project" value="UniProtKB-KW"/>
</dbReference>
<gene>
    <name evidence="7" type="ORF">NEILACOT_03615</name>
</gene>
<reference evidence="7 8" key="1">
    <citation type="submission" date="2009-10" db="EMBL/GenBank/DDBJ databases">
        <authorList>
            <person name="Weinstock G."/>
            <person name="Sodergren E."/>
            <person name="Clifton S."/>
            <person name="Fulton L."/>
            <person name="Fulton B."/>
            <person name="Courtney L."/>
            <person name="Fronick C."/>
            <person name="Harrison M."/>
            <person name="Strong C."/>
            <person name="Farmer C."/>
            <person name="Delahaunty K."/>
            <person name="Markovic C."/>
            <person name="Hall O."/>
            <person name="Minx P."/>
            <person name="Tomlinson C."/>
            <person name="Mitreva M."/>
            <person name="Nelson J."/>
            <person name="Hou S."/>
            <person name="Wollam A."/>
            <person name="Pepin K.H."/>
            <person name="Johnson M."/>
            <person name="Bhonagiri V."/>
            <person name="Nash W.E."/>
            <person name="Warren W."/>
            <person name="Chinwalla A."/>
            <person name="Mardis E.R."/>
            <person name="Wilson R.K."/>
        </authorList>
    </citation>
    <scope>NUCLEOTIDE SEQUENCE [LARGE SCALE GENOMIC DNA]</scope>
    <source>
        <strain evidence="7 8">ATCC 23970</strain>
    </source>
</reference>
<name>D0W7W5_NEILA</name>
<dbReference type="PANTHER" id="PTHR35008">
    <property type="entry name" value="BLL4482 PROTEIN-RELATED"/>
    <property type="match status" value="1"/>
</dbReference>
<feature type="chain" id="PRO_5003018467" evidence="5">
    <location>
        <begin position="22"/>
        <end position="190"/>
    </location>
</feature>
<dbReference type="SUPFAM" id="SSF46626">
    <property type="entry name" value="Cytochrome c"/>
    <property type="match status" value="1"/>
</dbReference>
<evidence type="ECO:0000256" key="2">
    <source>
        <dbReference type="ARBA" id="ARBA00022723"/>
    </source>
</evidence>
<keyword evidence="1 4" id="KW-0349">Heme</keyword>
<comment type="caution">
    <text evidence="7">The sequence shown here is derived from an EMBL/GenBank/DDBJ whole genome shotgun (WGS) entry which is preliminary data.</text>
</comment>
<proteinExistence type="predicted"/>
<evidence type="ECO:0000313" key="7">
    <source>
        <dbReference type="EMBL" id="EEZ76293.1"/>
    </source>
</evidence>
<dbReference type="InterPro" id="IPR009056">
    <property type="entry name" value="Cyt_c-like_dom"/>
</dbReference>
<evidence type="ECO:0000259" key="6">
    <source>
        <dbReference type="PROSITE" id="PS51007"/>
    </source>
</evidence>
<sequence length="190" mass="20550">MDTIRLLPALVAGLLYTAASAADTPQAANGQKIYESNCAACHGKKGEGRGAAFPPLFRSDYIMNKPHVLLHSMVKGINGPIKVNGKSYNGFMPATAISDADAAAVAAYIMTAFGNGGGTVTEKDVRQAKNKNHKRKAVFEYSAGSICLQRENRLFPFDRKPVPSNKRHFARLTRDAPAEYEHTAKRTNAV</sequence>
<keyword evidence="2 4" id="KW-0479">Metal-binding</keyword>
<evidence type="ECO:0000256" key="4">
    <source>
        <dbReference type="PROSITE-ProRule" id="PRU00433"/>
    </source>
</evidence>
<dbReference type="InterPro" id="IPR051459">
    <property type="entry name" value="Cytochrome_c-type_DH"/>
</dbReference>
<dbReference type="PANTHER" id="PTHR35008:SF8">
    <property type="entry name" value="ALCOHOL DEHYDROGENASE CYTOCHROME C SUBUNIT"/>
    <property type="match status" value="1"/>
</dbReference>
<evidence type="ECO:0000256" key="1">
    <source>
        <dbReference type="ARBA" id="ARBA00022617"/>
    </source>
</evidence>